<sequence length="81" mass="9030">MFGKCPKTIFHLAEGGSLEATSLHKIRFVSSELLACSPSGCLSGNRCWQWKRKWSSRTHLSSLRRVMTAAPCQRNGSTCPF</sequence>
<gene>
    <name evidence="1" type="ORF">JZ751_015880</name>
</gene>
<name>A0A8T2MVW2_9TELE</name>
<reference evidence="1" key="1">
    <citation type="thesis" date="2021" institute="BYU ScholarsArchive" country="Provo, UT, USA">
        <title>Applications of and Algorithms for Genome Assembly and Genomic Analyses with an Emphasis on Marine Teleosts.</title>
        <authorList>
            <person name="Pickett B.D."/>
        </authorList>
    </citation>
    <scope>NUCLEOTIDE SEQUENCE</scope>
    <source>
        <strain evidence="1">HI-2016</strain>
    </source>
</reference>
<dbReference type="Proteomes" id="UP000824540">
    <property type="component" value="Unassembled WGS sequence"/>
</dbReference>
<proteinExistence type="predicted"/>
<dbReference type="AlphaFoldDB" id="A0A8T2MVW2"/>
<organism evidence="1 2">
    <name type="scientific">Albula glossodonta</name>
    <name type="common">roundjaw bonefish</name>
    <dbReference type="NCBI Taxonomy" id="121402"/>
    <lineage>
        <taxon>Eukaryota</taxon>
        <taxon>Metazoa</taxon>
        <taxon>Chordata</taxon>
        <taxon>Craniata</taxon>
        <taxon>Vertebrata</taxon>
        <taxon>Euteleostomi</taxon>
        <taxon>Actinopterygii</taxon>
        <taxon>Neopterygii</taxon>
        <taxon>Teleostei</taxon>
        <taxon>Albuliformes</taxon>
        <taxon>Albulidae</taxon>
        <taxon>Albula</taxon>
    </lineage>
</organism>
<accession>A0A8T2MVW2</accession>
<evidence type="ECO:0000313" key="2">
    <source>
        <dbReference type="Proteomes" id="UP000824540"/>
    </source>
</evidence>
<evidence type="ECO:0000313" key="1">
    <source>
        <dbReference type="EMBL" id="KAG9332104.1"/>
    </source>
</evidence>
<comment type="caution">
    <text evidence="1">The sequence shown here is derived from an EMBL/GenBank/DDBJ whole genome shotgun (WGS) entry which is preliminary data.</text>
</comment>
<keyword evidence="2" id="KW-1185">Reference proteome</keyword>
<dbReference type="EMBL" id="JAFBMS010000258">
    <property type="protein sequence ID" value="KAG9332104.1"/>
    <property type="molecule type" value="Genomic_DNA"/>
</dbReference>
<protein>
    <submittedName>
        <fullName evidence="1">Uncharacterized protein</fullName>
    </submittedName>
</protein>